<keyword evidence="3 5" id="KW-1133">Transmembrane helix</keyword>
<comment type="subcellular location">
    <subcellularLocation>
        <location evidence="1">Membrane</location>
        <topology evidence="1">Multi-pass membrane protein</topology>
    </subcellularLocation>
</comment>
<evidence type="ECO:0000256" key="3">
    <source>
        <dbReference type="ARBA" id="ARBA00022989"/>
    </source>
</evidence>
<evidence type="ECO:0000256" key="4">
    <source>
        <dbReference type="ARBA" id="ARBA00023136"/>
    </source>
</evidence>
<evidence type="ECO:0000256" key="1">
    <source>
        <dbReference type="ARBA" id="ARBA00004141"/>
    </source>
</evidence>
<dbReference type="Pfam" id="PF00822">
    <property type="entry name" value="PMP22_Claudin"/>
    <property type="match status" value="1"/>
</dbReference>
<keyword evidence="7" id="KW-1185">Reference proteome</keyword>
<evidence type="ECO:0000256" key="2">
    <source>
        <dbReference type="ARBA" id="ARBA00022692"/>
    </source>
</evidence>
<dbReference type="InterPro" id="IPR050579">
    <property type="entry name" value="PMP-22/EMP/MP20-like"/>
</dbReference>
<dbReference type="PANTHER" id="PTHR10671">
    <property type="entry name" value="EPITHELIAL MEMBRANE PROTEIN-RELATED"/>
    <property type="match status" value="1"/>
</dbReference>
<proteinExistence type="predicted"/>
<organism evidence="6 7">
    <name type="scientific">Cordylochernes scorpioides</name>
    <dbReference type="NCBI Taxonomy" id="51811"/>
    <lineage>
        <taxon>Eukaryota</taxon>
        <taxon>Metazoa</taxon>
        <taxon>Ecdysozoa</taxon>
        <taxon>Arthropoda</taxon>
        <taxon>Chelicerata</taxon>
        <taxon>Arachnida</taxon>
        <taxon>Pseudoscorpiones</taxon>
        <taxon>Cheliferoidea</taxon>
        <taxon>Chernetidae</taxon>
        <taxon>Cordylochernes</taxon>
    </lineage>
</organism>
<dbReference type="EMBL" id="CP092885">
    <property type="protein sequence ID" value="UYV83728.1"/>
    <property type="molecule type" value="Genomic_DNA"/>
</dbReference>
<gene>
    <name evidence="6" type="ORF">LAZ67_23002348</name>
</gene>
<feature type="transmembrane region" description="Helical" evidence="5">
    <location>
        <begin position="23"/>
        <end position="41"/>
    </location>
</feature>
<accession>A0ABY6LV98</accession>
<evidence type="ECO:0000256" key="5">
    <source>
        <dbReference type="SAM" id="Phobius"/>
    </source>
</evidence>
<feature type="transmembrane region" description="Helical" evidence="5">
    <location>
        <begin position="127"/>
        <end position="146"/>
    </location>
</feature>
<dbReference type="Gene3D" id="1.20.140.150">
    <property type="match status" value="1"/>
</dbReference>
<evidence type="ECO:0000313" key="6">
    <source>
        <dbReference type="EMBL" id="UYV83728.1"/>
    </source>
</evidence>
<name>A0ABY6LV98_9ARAC</name>
<dbReference type="Proteomes" id="UP001235939">
    <property type="component" value="Chromosome 23"/>
</dbReference>
<keyword evidence="4 5" id="KW-0472">Membrane</keyword>
<dbReference type="InterPro" id="IPR004031">
    <property type="entry name" value="PMP22/EMP/MP20/Claudin"/>
</dbReference>
<feature type="transmembrane region" description="Helical" evidence="5">
    <location>
        <begin position="95"/>
        <end position="115"/>
    </location>
</feature>
<keyword evidence="2 5" id="KW-0812">Transmembrane</keyword>
<evidence type="ECO:0000313" key="7">
    <source>
        <dbReference type="Proteomes" id="UP001235939"/>
    </source>
</evidence>
<reference evidence="6 7" key="1">
    <citation type="submission" date="2022-03" db="EMBL/GenBank/DDBJ databases">
        <title>A chromosomal length assembly of Cordylochernes scorpioides.</title>
        <authorList>
            <person name="Zeh D."/>
            <person name="Zeh J."/>
        </authorList>
    </citation>
    <scope>NUCLEOTIDE SEQUENCE [LARGE SCALE GENOMIC DNA]</scope>
    <source>
        <strain evidence="6">IN4F17</strain>
        <tissue evidence="6">Whole Body</tissue>
    </source>
</reference>
<sequence length="219" mass="24593">MVRLRDRKTGSVSMSLLRCERRVLRVATGGVTLAIVLWTIAVSTDWWIYVDGPPGGIYINATDSHFYHSRSGLWRVCRVEVPANHGWQRDHTRSAMAFSLISLSLMLMALGFSAYTFKEPRYMFKRLAAGVHFLAACTILVVQEVLINSVKYGKSHLHSLHPPGSIFSYGSSFHMGWCCFTLQLLAGTSFLLCSRKRKADLAPTEELGQQDEPQILGRI</sequence>
<protein>
    <submittedName>
        <fullName evidence="6">Uncharacterized protein</fullName>
    </submittedName>
</protein>
<feature type="transmembrane region" description="Helical" evidence="5">
    <location>
        <begin position="166"/>
        <end position="192"/>
    </location>
</feature>
<dbReference type="PANTHER" id="PTHR10671:SF82">
    <property type="entry name" value="GH19567P"/>
    <property type="match status" value="1"/>
</dbReference>